<evidence type="ECO:0000313" key="2">
    <source>
        <dbReference type="Proteomes" id="UP000788993"/>
    </source>
</evidence>
<sequence>DDGFELDLNFDIDEDRGDGDDELAASAADESIEMGRAIDEGFNLSAIDNIEEEQFDAGFDAGFDDFNFDGE</sequence>
<accession>A0A9P8PHU1</accession>
<gene>
    <name evidence="1" type="ORF">OGATHE_002359</name>
</gene>
<name>A0A9P8PHU1_9ASCO</name>
<proteinExistence type="predicted"/>
<dbReference type="EMBL" id="JAEUBD010000849">
    <property type="protein sequence ID" value="KAH3672082.1"/>
    <property type="molecule type" value="Genomic_DNA"/>
</dbReference>
<feature type="non-terminal residue" evidence="1">
    <location>
        <position position="71"/>
    </location>
</feature>
<evidence type="ECO:0000313" key="1">
    <source>
        <dbReference type="EMBL" id="KAH3672082.1"/>
    </source>
</evidence>
<comment type="caution">
    <text evidence="1">The sequence shown here is derived from an EMBL/GenBank/DDBJ whole genome shotgun (WGS) entry which is preliminary data.</text>
</comment>
<keyword evidence="2" id="KW-1185">Reference proteome</keyword>
<protein>
    <submittedName>
        <fullName evidence="1">Uncharacterized protein</fullName>
    </submittedName>
</protein>
<feature type="non-terminal residue" evidence="1">
    <location>
        <position position="1"/>
    </location>
</feature>
<dbReference type="AlphaFoldDB" id="A0A9P8PHU1"/>
<reference evidence="1" key="2">
    <citation type="submission" date="2021-01" db="EMBL/GenBank/DDBJ databases">
        <authorList>
            <person name="Schikora-Tamarit M.A."/>
        </authorList>
    </citation>
    <scope>NUCLEOTIDE SEQUENCE</scope>
    <source>
        <strain evidence="1">NCAIM Y.01608</strain>
    </source>
</reference>
<organism evidence="1 2">
    <name type="scientific">Ogataea polymorpha</name>
    <dbReference type="NCBI Taxonomy" id="460523"/>
    <lineage>
        <taxon>Eukaryota</taxon>
        <taxon>Fungi</taxon>
        <taxon>Dikarya</taxon>
        <taxon>Ascomycota</taxon>
        <taxon>Saccharomycotina</taxon>
        <taxon>Pichiomycetes</taxon>
        <taxon>Pichiales</taxon>
        <taxon>Pichiaceae</taxon>
        <taxon>Ogataea</taxon>
    </lineage>
</organism>
<reference evidence="1" key="1">
    <citation type="journal article" date="2021" name="Open Biol.">
        <title>Shared evolutionary footprints suggest mitochondrial oxidative damage underlies multiple complex I losses in fungi.</title>
        <authorList>
            <person name="Schikora-Tamarit M.A."/>
            <person name="Marcet-Houben M."/>
            <person name="Nosek J."/>
            <person name="Gabaldon T."/>
        </authorList>
    </citation>
    <scope>NUCLEOTIDE SEQUENCE</scope>
    <source>
        <strain evidence="1">NCAIM Y.01608</strain>
    </source>
</reference>
<dbReference type="Proteomes" id="UP000788993">
    <property type="component" value="Unassembled WGS sequence"/>
</dbReference>